<sequence>MGKQYGARIISKVLELQAAGYTQREIAKELGFETTQIKDLVKRYRRKQRKGETIGTSSGRPQKRALTSMQEKDLRIKKLEREIALYQSFLQAVGRM</sequence>
<protein>
    <submittedName>
        <fullName evidence="2">Uncharacterized protein</fullName>
    </submittedName>
</protein>
<dbReference type="Gene3D" id="1.10.10.60">
    <property type="entry name" value="Homeodomain-like"/>
    <property type="match status" value="1"/>
</dbReference>
<dbReference type="EMBL" id="VSSQ01027746">
    <property type="protein sequence ID" value="MPM77146.1"/>
    <property type="molecule type" value="Genomic_DNA"/>
</dbReference>
<dbReference type="SUPFAM" id="SSF46689">
    <property type="entry name" value="Homeodomain-like"/>
    <property type="match status" value="1"/>
</dbReference>
<name>A0A645CJM0_9ZZZZ</name>
<dbReference type="InterPro" id="IPR009057">
    <property type="entry name" value="Homeodomain-like_sf"/>
</dbReference>
<feature type="compositionally biased region" description="Polar residues" evidence="1">
    <location>
        <begin position="54"/>
        <end position="69"/>
    </location>
</feature>
<organism evidence="2">
    <name type="scientific">bioreactor metagenome</name>
    <dbReference type="NCBI Taxonomy" id="1076179"/>
    <lineage>
        <taxon>unclassified sequences</taxon>
        <taxon>metagenomes</taxon>
        <taxon>ecological metagenomes</taxon>
    </lineage>
</organism>
<dbReference type="AlphaFoldDB" id="A0A645CJM0"/>
<comment type="caution">
    <text evidence="2">The sequence shown here is derived from an EMBL/GenBank/DDBJ whole genome shotgun (WGS) entry which is preliminary data.</text>
</comment>
<evidence type="ECO:0000256" key="1">
    <source>
        <dbReference type="SAM" id="MobiDB-lite"/>
    </source>
</evidence>
<evidence type="ECO:0000313" key="2">
    <source>
        <dbReference type="EMBL" id="MPM77146.1"/>
    </source>
</evidence>
<reference evidence="2" key="1">
    <citation type="submission" date="2019-08" db="EMBL/GenBank/DDBJ databases">
        <authorList>
            <person name="Kucharzyk K."/>
            <person name="Murdoch R.W."/>
            <person name="Higgins S."/>
            <person name="Loffler F."/>
        </authorList>
    </citation>
    <scope>NUCLEOTIDE SEQUENCE</scope>
</reference>
<feature type="region of interest" description="Disordered" evidence="1">
    <location>
        <begin position="48"/>
        <end position="69"/>
    </location>
</feature>
<proteinExistence type="predicted"/>
<gene>
    <name evidence="2" type="ORF">SDC9_124146</name>
</gene>
<accession>A0A645CJM0</accession>